<feature type="compositionally biased region" description="Polar residues" evidence="1">
    <location>
        <begin position="254"/>
        <end position="267"/>
    </location>
</feature>
<feature type="compositionally biased region" description="Polar residues" evidence="1">
    <location>
        <begin position="602"/>
        <end position="612"/>
    </location>
</feature>
<dbReference type="EMBL" id="JAZGQO010000010">
    <property type="protein sequence ID" value="KAK6175759.1"/>
    <property type="molecule type" value="Genomic_DNA"/>
</dbReference>
<feature type="compositionally biased region" description="Basic and acidic residues" evidence="1">
    <location>
        <begin position="161"/>
        <end position="173"/>
    </location>
</feature>
<keyword evidence="4" id="KW-1185">Reference proteome</keyword>
<comment type="caution">
    <text evidence="3">The sequence shown here is derived from an EMBL/GenBank/DDBJ whole genome shotgun (WGS) entry which is preliminary data.</text>
</comment>
<feature type="region of interest" description="Disordered" evidence="1">
    <location>
        <begin position="557"/>
        <end position="613"/>
    </location>
</feature>
<reference evidence="3 4" key="1">
    <citation type="submission" date="2024-01" db="EMBL/GenBank/DDBJ databases">
        <title>The genome of the rayed Mediterranean limpet Patella caerulea (Linnaeus, 1758).</title>
        <authorList>
            <person name="Anh-Thu Weber A."/>
            <person name="Halstead-Nussloch G."/>
        </authorList>
    </citation>
    <scope>NUCLEOTIDE SEQUENCE [LARGE SCALE GENOMIC DNA]</scope>
    <source>
        <strain evidence="3">AATW-2023a</strain>
        <tissue evidence="3">Whole specimen</tissue>
    </source>
</reference>
<feature type="compositionally biased region" description="Basic residues" evidence="1">
    <location>
        <begin position="235"/>
        <end position="253"/>
    </location>
</feature>
<feature type="compositionally biased region" description="Basic and acidic residues" evidence="1">
    <location>
        <begin position="316"/>
        <end position="330"/>
    </location>
</feature>
<name>A0AAN8JJL8_PATCE</name>
<evidence type="ECO:0000313" key="4">
    <source>
        <dbReference type="Proteomes" id="UP001347796"/>
    </source>
</evidence>
<keyword evidence="2" id="KW-0472">Membrane</keyword>
<feature type="region of interest" description="Disordered" evidence="1">
    <location>
        <begin position="212"/>
        <end position="411"/>
    </location>
</feature>
<feature type="compositionally biased region" description="Low complexity" evidence="1">
    <location>
        <begin position="213"/>
        <end position="223"/>
    </location>
</feature>
<feature type="compositionally biased region" description="Basic residues" evidence="1">
    <location>
        <begin position="569"/>
        <end position="581"/>
    </location>
</feature>
<evidence type="ECO:0000313" key="3">
    <source>
        <dbReference type="EMBL" id="KAK6175759.1"/>
    </source>
</evidence>
<feature type="transmembrane region" description="Helical" evidence="2">
    <location>
        <begin position="51"/>
        <end position="76"/>
    </location>
</feature>
<proteinExistence type="predicted"/>
<dbReference type="AlphaFoldDB" id="A0AAN8JJL8"/>
<gene>
    <name evidence="3" type="ORF">SNE40_014152</name>
</gene>
<feature type="compositionally biased region" description="Basic and acidic residues" evidence="1">
    <location>
        <begin position="296"/>
        <end position="305"/>
    </location>
</feature>
<accession>A0AAN8JJL8</accession>
<feature type="compositionally biased region" description="Polar residues" evidence="1">
    <location>
        <begin position="806"/>
        <end position="816"/>
    </location>
</feature>
<evidence type="ECO:0000256" key="2">
    <source>
        <dbReference type="SAM" id="Phobius"/>
    </source>
</evidence>
<dbReference type="CDD" id="cd12087">
    <property type="entry name" value="TM_EGFR-like"/>
    <property type="match status" value="1"/>
</dbReference>
<feature type="compositionally biased region" description="Polar residues" evidence="1">
    <location>
        <begin position="378"/>
        <end position="387"/>
    </location>
</feature>
<sequence>MPGEIIAKDGDVIIKLDRKYIDGRDYNFLILVQTYKPDQVFNGPNSSEVNIPLVAGIVAGVIFFVVILAVICICCYRKHQHIKQGQGEYKVSLGEDQGNNSYSYSNEVLRNGNTSNMEFESAVSQKKLLSNRNDKNTPLIDSNKYVADEIVFKFDELHKSNEQSVKDNPDKHPKSPKSPILDALQNNPKFLKNFTQNETDADERANRISGFTSESIGSQSSVESPPPPLLPPAKKVSKSPKPLRHHASIRRAYRQSSSNDEIGSTSADEYDDKNIKLICDNTDPPSPSEVIPIKVTDPRVVESKPKHTLRPNRGKSLQDKRTQVKNKDAFVKNVQAPPQSGFQRSNSQCKLSAKSPRIGRSSRGSDGQDLDDFDSFSRPGTPTSVMSRANYRDEDTESYSPLRRTDSRQSLYASRSSLYGRKSRRVRRNSFGESVSTYAHDDLDTSMYSDFVDRPMSRKGYNRASRSMGDIFDREMREKETQTLRETATQTCKGRVSIAQPKKYVRNQSMRKKSASGVTGNNAKDVALKAKQNETKTKDKEITAKSFETQDTVVDANLPFIDPPTSFKTKSKPKPVPRKSFKGANQKDDTDSEKKNEVEKPVTSNPSSSMIQPQFIPPVLMQPYYHPSGSYIPNGYFTIQPGDICHSALPAQSPTHINTVSQAPTFQHTSGKSKSNWDLLCSITDAEKQRVPPPSDTTSVTGSVFNNMISSQPTPDQHAVYNLTCAPGFGGAYQQSLSQGYTASPNSVPSINGRFTPADASSGHFALFSPPNISDGNHGSPVHILQSSSSETNHENPLKLSEQKSSHTTNKQESVV</sequence>
<feature type="compositionally biased region" description="Polar residues" evidence="1">
    <location>
        <begin position="336"/>
        <end position="350"/>
    </location>
</feature>
<organism evidence="3 4">
    <name type="scientific">Patella caerulea</name>
    <name type="common">Rayed Mediterranean limpet</name>
    <dbReference type="NCBI Taxonomy" id="87958"/>
    <lineage>
        <taxon>Eukaryota</taxon>
        <taxon>Metazoa</taxon>
        <taxon>Spiralia</taxon>
        <taxon>Lophotrochozoa</taxon>
        <taxon>Mollusca</taxon>
        <taxon>Gastropoda</taxon>
        <taxon>Patellogastropoda</taxon>
        <taxon>Patelloidea</taxon>
        <taxon>Patellidae</taxon>
        <taxon>Patella</taxon>
    </lineage>
</organism>
<feature type="compositionally biased region" description="Basic and acidic residues" evidence="1">
    <location>
        <begin position="526"/>
        <end position="543"/>
    </location>
</feature>
<keyword evidence="2" id="KW-0812">Transmembrane</keyword>
<evidence type="ECO:0000256" key="1">
    <source>
        <dbReference type="SAM" id="MobiDB-lite"/>
    </source>
</evidence>
<feature type="region of interest" description="Disordered" evidence="1">
    <location>
        <begin position="161"/>
        <end position="183"/>
    </location>
</feature>
<feature type="compositionally biased region" description="Basic and acidic residues" evidence="1">
    <location>
        <begin position="792"/>
        <end position="805"/>
    </location>
</feature>
<protein>
    <submittedName>
        <fullName evidence="3">Uncharacterized protein</fullName>
    </submittedName>
</protein>
<feature type="region of interest" description="Disordered" evidence="1">
    <location>
        <begin position="766"/>
        <end position="816"/>
    </location>
</feature>
<feature type="region of interest" description="Disordered" evidence="1">
    <location>
        <begin position="506"/>
        <end position="543"/>
    </location>
</feature>
<dbReference type="Proteomes" id="UP001347796">
    <property type="component" value="Unassembled WGS sequence"/>
</dbReference>
<feature type="compositionally biased region" description="Basic and acidic residues" evidence="1">
    <location>
        <begin position="585"/>
        <end position="600"/>
    </location>
</feature>
<keyword evidence="2" id="KW-1133">Transmembrane helix</keyword>